<dbReference type="InterPro" id="IPR018551">
    <property type="entry name" value="DUF2007"/>
</dbReference>
<feature type="domain" description="RanBP2-type" evidence="4">
    <location>
        <begin position="78"/>
        <end position="97"/>
    </location>
</feature>
<dbReference type="Pfam" id="PF24463">
    <property type="entry name" value="DUF7577"/>
    <property type="match status" value="1"/>
</dbReference>
<dbReference type="Pfam" id="PF09413">
    <property type="entry name" value="DUF2007"/>
    <property type="match status" value="1"/>
</dbReference>
<evidence type="ECO:0000313" key="5">
    <source>
        <dbReference type="EMBL" id="PDH35475.1"/>
    </source>
</evidence>
<keyword evidence="3" id="KW-0862">Zinc</keyword>
<evidence type="ECO:0000313" key="6">
    <source>
        <dbReference type="Proteomes" id="UP000219329"/>
    </source>
</evidence>
<dbReference type="PROSITE" id="PS01358">
    <property type="entry name" value="ZF_RANBP2_1"/>
    <property type="match status" value="1"/>
</dbReference>
<sequence>MKRIYTADNVAMAWHVRNVLEQHDIYAEVKNEKTYSIAGEIPITESLPEVWVRLFYAKRAEEIIKEHMFPNNAEGKDWVCGKCSEDNAPSFNICWNCQTSLDVNLD</sequence>
<reference evidence="5 6" key="1">
    <citation type="submission" date="2017-08" db="EMBL/GenBank/DDBJ databases">
        <title>Fine stratification of microbial communities through a metagenomic profile of the photic zone.</title>
        <authorList>
            <person name="Haro-Moreno J.M."/>
            <person name="Lopez-Perez M."/>
            <person name="De La Torre J."/>
            <person name="Picazo A."/>
            <person name="Camacho A."/>
            <person name="Rodriguez-Valera F."/>
        </authorList>
    </citation>
    <scope>NUCLEOTIDE SEQUENCE [LARGE SCALE GENOMIC DNA]</scope>
    <source>
        <strain evidence="5">MED-G28</strain>
    </source>
</reference>
<dbReference type="GO" id="GO:0008270">
    <property type="term" value="F:zinc ion binding"/>
    <property type="evidence" value="ECO:0007669"/>
    <property type="project" value="UniProtKB-KW"/>
</dbReference>
<dbReference type="Proteomes" id="UP000219329">
    <property type="component" value="Unassembled WGS sequence"/>
</dbReference>
<accession>A0A2A5WG08</accession>
<gene>
    <name evidence="5" type="ORF">CNF02_01860</name>
</gene>
<evidence type="ECO:0000256" key="2">
    <source>
        <dbReference type="ARBA" id="ARBA00022771"/>
    </source>
</evidence>
<evidence type="ECO:0000256" key="1">
    <source>
        <dbReference type="ARBA" id="ARBA00022723"/>
    </source>
</evidence>
<dbReference type="InterPro" id="IPR001876">
    <property type="entry name" value="Znf_RanBP2"/>
</dbReference>
<organism evidence="5 6">
    <name type="scientific">OM182 bacterium MED-G28</name>
    <dbReference type="NCBI Taxonomy" id="1986256"/>
    <lineage>
        <taxon>Bacteria</taxon>
        <taxon>Pseudomonadati</taxon>
        <taxon>Pseudomonadota</taxon>
        <taxon>Gammaproteobacteria</taxon>
        <taxon>OMG group</taxon>
        <taxon>OM182 clade</taxon>
    </lineage>
</organism>
<name>A0A2A5WG08_9GAMM</name>
<keyword evidence="1" id="KW-0479">Metal-binding</keyword>
<proteinExistence type="predicted"/>
<protein>
    <recommendedName>
        <fullName evidence="4">RanBP2-type domain-containing protein</fullName>
    </recommendedName>
</protein>
<evidence type="ECO:0000259" key="4">
    <source>
        <dbReference type="PROSITE" id="PS01358"/>
    </source>
</evidence>
<keyword evidence="2" id="KW-0863">Zinc-finger</keyword>
<dbReference type="EMBL" id="NTJZ01000001">
    <property type="protein sequence ID" value="PDH35475.1"/>
    <property type="molecule type" value="Genomic_DNA"/>
</dbReference>
<evidence type="ECO:0000256" key="3">
    <source>
        <dbReference type="ARBA" id="ARBA00022833"/>
    </source>
</evidence>
<comment type="caution">
    <text evidence="5">The sequence shown here is derived from an EMBL/GenBank/DDBJ whole genome shotgun (WGS) entry which is preliminary data.</text>
</comment>
<dbReference type="InterPro" id="IPR055999">
    <property type="entry name" value="DUF7577"/>
</dbReference>
<dbReference type="AlphaFoldDB" id="A0A2A5WG08"/>